<keyword evidence="2" id="KW-1185">Reference proteome</keyword>
<gene>
    <name evidence="1" type="ORF">PIBRA_LOCUS13045</name>
</gene>
<organism evidence="1 2">
    <name type="scientific">Pieris brassicae</name>
    <name type="common">White butterfly</name>
    <name type="synonym">Large white butterfly</name>
    <dbReference type="NCBI Taxonomy" id="7116"/>
    <lineage>
        <taxon>Eukaryota</taxon>
        <taxon>Metazoa</taxon>
        <taxon>Ecdysozoa</taxon>
        <taxon>Arthropoda</taxon>
        <taxon>Hexapoda</taxon>
        <taxon>Insecta</taxon>
        <taxon>Pterygota</taxon>
        <taxon>Neoptera</taxon>
        <taxon>Endopterygota</taxon>
        <taxon>Lepidoptera</taxon>
        <taxon>Glossata</taxon>
        <taxon>Ditrysia</taxon>
        <taxon>Papilionoidea</taxon>
        <taxon>Pieridae</taxon>
        <taxon>Pierinae</taxon>
        <taxon>Pieris</taxon>
    </lineage>
</organism>
<protein>
    <submittedName>
        <fullName evidence="1">Uncharacterized protein</fullName>
    </submittedName>
</protein>
<evidence type="ECO:0000313" key="1">
    <source>
        <dbReference type="EMBL" id="CAH4037358.1"/>
    </source>
</evidence>
<name>A0A9P0TRX7_PIEBR</name>
<evidence type="ECO:0000313" key="2">
    <source>
        <dbReference type="Proteomes" id="UP001152562"/>
    </source>
</evidence>
<proteinExistence type="predicted"/>
<dbReference type="AlphaFoldDB" id="A0A9P0TRX7"/>
<dbReference type="Proteomes" id="UP001152562">
    <property type="component" value="Unassembled WGS sequence"/>
</dbReference>
<reference evidence="1" key="1">
    <citation type="submission" date="2022-05" db="EMBL/GenBank/DDBJ databases">
        <authorList>
            <person name="Okamura Y."/>
        </authorList>
    </citation>
    <scope>NUCLEOTIDE SEQUENCE</scope>
</reference>
<sequence length="91" mass="10222">MRFSRLARLDIFPEKLLPAFTTNYADSVHERSHPKAEALAGRAGVIVCPGPRSARSRYLLFFLVNRTSQKSHSTADLYTATTSPSQRLNRT</sequence>
<comment type="caution">
    <text evidence="1">The sequence shown here is derived from an EMBL/GenBank/DDBJ whole genome shotgun (WGS) entry which is preliminary data.</text>
</comment>
<dbReference type="EMBL" id="CALOZG010000085">
    <property type="protein sequence ID" value="CAH4037358.1"/>
    <property type="molecule type" value="Genomic_DNA"/>
</dbReference>
<accession>A0A9P0TRX7</accession>